<dbReference type="Proteomes" id="UP000078287">
    <property type="component" value="Unassembled WGS sequence"/>
</dbReference>
<dbReference type="STRING" id="1707952.A6A03_08805"/>
<dbReference type="OrthoDB" id="146311at2"/>
<dbReference type="Pfam" id="PF13616">
    <property type="entry name" value="Rotamase_3"/>
    <property type="match status" value="1"/>
</dbReference>
<dbReference type="PROSITE" id="PS50198">
    <property type="entry name" value="PPIC_PPIASE_2"/>
    <property type="match status" value="1"/>
</dbReference>
<keyword evidence="1" id="KW-0697">Rotamase</keyword>
<feature type="chain" id="PRO_5008092014" evidence="2">
    <location>
        <begin position="21"/>
        <end position="302"/>
    </location>
</feature>
<evidence type="ECO:0000256" key="2">
    <source>
        <dbReference type="SAM" id="SignalP"/>
    </source>
</evidence>
<dbReference type="RefSeq" id="WP_066783265.1">
    <property type="nucleotide sequence ID" value="NZ_LWQS01000033.1"/>
</dbReference>
<protein>
    <submittedName>
        <fullName evidence="4">Peptidylprolyl isomerase</fullName>
    </submittedName>
</protein>
<evidence type="ECO:0000259" key="3">
    <source>
        <dbReference type="PROSITE" id="PS50198"/>
    </source>
</evidence>
<dbReference type="InterPro" id="IPR023058">
    <property type="entry name" value="PPIase_PpiC_CS"/>
</dbReference>
<dbReference type="Pfam" id="PF13624">
    <property type="entry name" value="SurA_N_3"/>
    <property type="match status" value="1"/>
</dbReference>
<name>A0A178MJQ5_9CHLR</name>
<dbReference type="GO" id="GO:0003755">
    <property type="term" value="F:peptidyl-prolyl cis-trans isomerase activity"/>
    <property type="evidence" value="ECO:0007669"/>
    <property type="project" value="UniProtKB-KW"/>
</dbReference>
<dbReference type="EMBL" id="LWQS01000033">
    <property type="protein sequence ID" value="OAN48275.1"/>
    <property type="molecule type" value="Genomic_DNA"/>
</dbReference>
<dbReference type="InterPro" id="IPR046357">
    <property type="entry name" value="PPIase_dom_sf"/>
</dbReference>
<dbReference type="AlphaFoldDB" id="A0A178MJQ5"/>
<proteinExistence type="predicted"/>
<dbReference type="InterPro" id="IPR000297">
    <property type="entry name" value="PPIase_PpiC"/>
</dbReference>
<dbReference type="PANTHER" id="PTHR47245">
    <property type="entry name" value="PEPTIDYLPROLYL ISOMERASE"/>
    <property type="match status" value="1"/>
</dbReference>
<keyword evidence="1 4" id="KW-0413">Isomerase</keyword>
<dbReference type="SUPFAM" id="SSF54534">
    <property type="entry name" value="FKBP-like"/>
    <property type="match status" value="1"/>
</dbReference>
<keyword evidence="2" id="KW-0732">Signal</keyword>
<evidence type="ECO:0000313" key="4">
    <source>
        <dbReference type="EMBL" id="OAN48275.1"/>
    </source>
</evidence>
<dbReference type="Gene3D" id="3.10.50.40">
    <property type="match status" value="1"/>
</dbReference>
<dbReference type="InterPro" id="IPR050245">
    <property type="entry name" value="PrsA_foldase"/>
</dbReference>
<dbReference type="PANTHER" id="PTHR47245:SF2">
    <property type="entry name" value="PEPTIDYL-PROLYL CIS-TRANS ISOMERASE HP_0175-RELATED"/>
    <property type="match status" value="1"/>
</dbReference>
<feature type="signal peptide" evidence="2">
    <location>
        <begin position="1"/>
        <end position="20"/>
    </location>
</feature>
<organism evidence="4 5">
    <name type="scientific">Chloroflexus islandicus</name>
    <dbReference type="NCBI Taxonomy" id="1707952"/>
    <lineage>
        <taxon>Bacteria</taxon>
        <taxon>Bacillati</taxon>
        <taxon>Chloroflexota</taxon>
        <taxon>Chloroflexia</taxon>
        <taxon>Chloroflexales</taxon>
        <taxon>Chloroflexineae</taxon>
        <taxon>Chloroflexaceae</taxon>
        <taxon>Chloroflexus</taxon>
    </lineage>
</organism>
<comment type="caution">
    <text evidence="4">The sequence shown here is derived from an EMBL/GenBank/DDBJ whole genome shotgun (WGS) entry which is preliminary data.</text>
</comment>
<dbReference type="PROSITE" id="PS01096">
    <property type="entry name" value="PPIC_PPIASE_1"/>
    <property type="match status" value="1"/>
</dbReference>
<feature type="domain" description="PpiC" evidence="3">
    <location>
        <begin position="150"/>
        <end position="239"/>
    </location>
</feature>
<accession>A0A178MJQ5</accession>
<keyword evidence="5" id="KW-1185">Reference proteome</keyword>
<evidence type="ECO:0000313" key="5">
    <source>
        <dbReference type="Proteomes" id="UP000078287"/>
    </source>
</evidence>
<reference evidence="4 5" key="1">
    <citation type="submission" date="2016-04" db="EMBL/GenBank/DDBJ databases">
        <title>Chloroflexus islandicus sp. nov., a thermophilic filamentous anoxygenic phototrophic bacterium from geyser Strokkur (Iceland).</title>
        <authorList>
            <person name="Gaisin V.A."/>
            <person name="Kalashnikov A.M."/>
            <person name="Sukhacheva M.V."/>
            <person name="Grouzdev D.S."/>
            <person name="Ivanov T.M."/>
            <person name="Kuznetsov B."/>
            <person name="Gorlenko V.M."/>
        </authorList>
    </citation>
    <scope>NUCLEOTIDE SEQUENCE [LARGE SCALE GENOMIC DNA]</scope>
    <source>
        <strain evidence="5">isl-2</strain>
    </source>
</reference>
<sequence length="302" mass="33546">MRRLIWLFALLLLAGCQSVANGRQWEDTGSPVAFRLGTQVYTVADVNTEIKRAIGDGVANALAAGQTREQIEQIVVENDLRRQIFEQMIQNELLLNYARQHGMGVDPAALDEAVFSRLPADADPVEASELRSTLAREQIVFEVIARNTRADMARARHILVSDEATAQAILAELQAGADFATLAATRSRDNGSAANGGDLGWATRGDFVPQFEEAIFTMPLNTPQIVQTDFGFHVVEVLERELQRPFDSFEQLRTRQNAGQFYQETFVPWYEALRRQAEQSGELQIAAGFDPNALPIPFPETP</sequence>
<evidence type="ECO:0000256" key="1">
    <source>
        <dbReference type="PROSITE-ProRule" id="PRU00278"/>
    </source>
</evidence>
<dbReference type="PROSITE" id="PS51257">
    <property type="entry name" value="PROKAR_LIPOPROTEIN"/>
    <property type="match status" value="1"/>
</dbReference>
<gene>
    <name evidence="4" type="ORF">A6A03_08805</name>
</gene>